<organism evidence="2 3">
    <name type="scientific">Ancylostoma duodenale</name>
    <dbReference type="NCBI Taxonomy" id="51022"/>
    <lineage>
        <taxon>Eukaryota</taxon>
        <taxon>Metazoa</taxon>
        <taxon>Ecdysozoa</taxon>
        <taxon>Nematoda</taxon>
        <taxon>Chromadorea</taxon>
        <taxon>Rhabditida</taxon>
        <taxon>Rhabditina</taxon>
        <taxon>Rhabditomorpha</taxon>
        <taxon>Strongyloidea</taxon>
        <taxon>Ancylostomatidae</taxon>
        <taxon>Ancylostomatinae</taxon>
        <taxon>Ancylostoma</taxon>
    </lineage>
</organism>
<gene>
    <name evidence="2" type="ORF">ANCDUO_09711</name>
</gene>
<evidence type="ECO:0000313" key="3">
    <source>
        <dbReference type="Proteomes" id="UP000054047"/>
    </source>
</evidence>
<keyword evidence="3" id="KW-1185">Reference proteome</keyword>
<protein>
    <submittedName>
        <fullName evidence="2">Uncharacterized protein</fullName>
    </submittedName>
</protein>
<sequence length="83" mass="8996">MRYISGPSAHQWAVSRRWPGMVLRHRLAIRVLQLIEPHDSESPARSVAGGSSCGESERSLTTPPLPPALKHNPSTSGGRKSNS</sequence>
<feature type="region of interest" description="Disordered" evidence="1">
    <location>
        <begin position="36"/>
        <end position="83"/>
    </location>
</feature>
<proteinExistence type="predicted"/>
<dbReference type="Proteomes" id="UP000054047">
    <property type="component" value="Unassembled WGS sequence"/>
</dbReference>
<dbReference type="AlphaFoldDB" id="A0A0C2GFW8"/>
<evidence type="ECO:0000313" key="2">
    <source>
        <dbReference type="EMBL" id="KIH60045.1"/>
    </source>
</evidence>
<feature type="compositionally biased region" description="Polar residues" evidence="1">
    <location>
        <begin position="72"/>
        <end position="83"/>
    </location>
</feature>
<dbReference type="OrthoDB" id="5867897at2759"/>
<reference evidence="2 3" key="1">
    <citation type="submission" date="2013-12" db="EMBL/GenBank/DDBJ databases">
        <title>Draft genome of the parsitic nematode Ancylostoma duodenale.</title>
        <authorList>
            <person name="Mitreva M."/>
        </authorList>
    </citation>
    <scope>NUCLEOTIDE SEQUENCE [LARGE SCALE GENOMIC DNA]</scope>
    <source>
        <strain evidence="2 3">Zhejiang</strain>
    </source>
</reference>
<dbReference type="EMBL" id="KN731335">
    <property type="protein sequence ID" value="KIH60045.1"/>
    <property type="molecule type" value="Genomic_DNA"/>
</dbReference>
<accession>A0A0C2GFW8</accession>
<name>A0A0C2GFW8_9BILA</name>
<evidence type="ECO:0000256" key="1">
    <source>
        <dbReference type="SAM" id="MobiDB-lite"/>
    </source>
</evidence>